<dbReference type="EMBL" id="LT984809">
    <property type="protein sequence ID" value="SPD48949.1"/>
    <property type="molecule type" value="Genomic_DNA"/>
</dbReference>
<dbReference type="Proteomes" id="UP000256952">
    <property type="component" value="Unassembled WGS sequence"/>
</dbReference>
<protein>
    <submittedName>
        <fullName evidence="1">Uncharacterized protein</fullName>
    </submittedName>
</protein>
<keyword evidence="2" id="KW-0614">Plasmid</keyword>
<accession>A0A375ED35</accession>
<reference evidence="2 3" key="2">
    <citation type="submission" date="2018-01" db="EMBL/GenBank/DDBJ databases">
        <authorList>
            <person name="Gaut B.S."/>
            <person name="Morton B.R."/>
            <person name="Clegg M.T."/>
            <person name="Duvall M.R."/>
        </authorList>
    </citation>
    <scope>NUCLEOTIDE SEQUENCE [LARGE SCALE GENOMIC DNA]</scope>
    <source>
        <strain evidence="2">Cupriavidus taiwanensis STM 8555</strain>
        <plasmid evidence="2">I</plasmid>
    </source>
</reference>
<evidence type="ECO:0000313" key="3">
    <source>
        <dbReference type="Proteomes" id="UP000256952"/>
    </source>
</evidence>
<geneLocation type="plasmid" evidence="2">
    <name>I</name>
</geneLocation>
<organism evidence="1 3">
    <name type="scientific">Cupriavidus taiwanensis</name>
    <dbReference type="NCBI Taxonomy" id="164546"/>
    <lineage>
        <taxon>Bacteria</taxon>
        <taxon>Pseudomonadati</taxon>
        <taxon>Pseudomonadota</taxon>
        <taxon>Betaproteobacteria</taxon>
        <taxon>Burkholderiales</taxon>
        <taxon>Burkholderiaceae</taxon>
        <taxon>Cupriavidus</taxon>
    </lineage>
</organism>
<proteinExistence type="predicted"/>
<evidence type="ECO:0000313" key="1">
    <source>
        <dbReference type="EMBL" id="SOZ75525.1"/>
    </source>
</evidence>
<gene>
    <name evidence="2" type="ORF">CBM2612_P0294</name>
    <name evidence="1" type="ORF">CBM2613_U80007</name>
</gene>
<dbReference type="AlphaFoldDB" id="A0A375ED35"/>
<name>A0A375ED35_9BURK</name>
<sequence length="153" mass="16902">MAANLNTNSGPSTFLRSDKLCSLISAPRSSPPVLPHLDKIEPYTYVRAKMIAAGWKPYHAADADICSDGDKRCEGRSEMQSCAGTGMANCIFTWSNGQRFVGITSVGEDDPVVDGAKEDARAELIRRTIRFYITPKDEISQSRQSWRVRAEIC</sequence>
<evidence type="ECO:0000313" key="2">
    <source>
        <dbReference type="EMBL" id="SPD48949.1"/>
    </source>
</evidence>
<reference evidence="1" key="1">
    <citation type="submission" date="2018-01" db="EMBL/GenBank/DDBJ databases">
        <authorList>
            <person name="Clerissi C."/>
        </authorList>
    </citation>
    <scope>NUCLEOTIDE SEQUENCE</scope>
    <source>
        <strain evidence="1">Cupriavidus taiwanensis STM 8556</strain>
    </source>
</reference>
<dbReference type="EMBL" id="OFTH01000059">
    <property type="protein sequence ID" value="SOZ75525.1"/>
    <property type="molecule type" value="Genomic_DNA"/>
</dbReference>